<keyword evidence="2" id="KW-0812">Transmembrane</keyword>
<reference evidence="4" key="4">
    <citation type="journal article" date="2015" name="G3 (Bethesda)">
        <title>Genome sequences of three phytopathogenic species of the Magnaporthaceae family of fungi.</title>
        <authorList>
            <person name="Okagaki L.H."/>
            <person name="Nunes C.C."/>
            <person name="Sailsbery J."/>
            <person name="Clay B."/>
            <person name="Brown D."/>
            <person name="John T."/>
            <person name="Oh Y."/>
            <person name="Young N."/>
            <person name="Fitzgerald M."/>
            <person name="Haas B.J."/>
            <person name="Zeng Q."/>
            <person name="Young S."/>
            <person name="Adiconis X."/>
            <person name="Fan L."/>
            <person name="Levin J.Z."/>
            <person name="Mitchell T.K."/>
            <person name="Okubara P.A."/>
            <person name="Farman M.L."/>
            <person name="Kohn L.M."/>
            <person name="Birren B."/>
            <person name="Ma L.-J."/>
            <person name="Dean R.A."/>
        </authorList>
    </citation>
    <scope>NUCLEOTIDE SEQUENCE</scope>
    <source>
        <strain evidence="4">ATCC 64411 / 73-15</strain>
    </source>
</reference>
<dbReference type="OrthoDB" id="2157498at2759"/>
<accession>A0A0C4DWL4</accession>
<feature type="compositionally biased region" description="Low complexity" evidence="1">
    <location>
        <begin position="240"/>
        <end position="251"/>
    </location>
</feature>
<dbReference type="OMA" id="SCLEVWS"/>
<dbReference type="Pfam" id="PF15159">
    <property type="entry name" value="PIG-Y"/>
    <property type="match status" value="1"/>
</dbReference>
<dbReference type="EMBL" id="ADBL01001041">
    <property type="status" value="NOT_ANNOTATED_CDS"/>
    <property type="molecule type" value="Genomic_DNA"/>
</dbReference>
<dbReference type="EMBL" id="GL876968">
    <property type="protein sequence ID" value="KLU85367.1"/>
    <property type="molecule type" value="Genomic_DNA"/>
</dbReference>
<proteinExistence type="predicted"/>
<dbReference type="PANTHER" id="PTHR39400:SF1">
    <property type="entry name" value="PIG-P DOMAIN-CONTAINING PROTEIN"/>
    <property type="match status" value="1"/>
</dbReference>
<feature type="transmembrane region" description="Helical" evidence="2">
    <location>
        <begin position="401"/>
        <end position="425"/>
    </location>
</feature>
<protein>
    <submittedName>
        <fullName evidence="3 4">Uncharacterized protein</fullName>
    </submittedName>
</protein>
<dbReference type="VEuPathDB" id="FungiDB:MAPG_04394"/>
<dbReference type="eggNOG" id="ENOG502S4R7">
    <property type="taxonomic scope" value="Eukaryota"/>
</dbReference>
<feature type="compositionally biased region" description="Low complexity" evidence="1">
    <location>
        <begin position="269"/>
        <end position="282"/>
    </location>
</feature>
<dbReference type="InterPro" id="IPR029164">
    <property type="entry name" value="PIG-Y"/>
</dbReference>
<organism evidence="4 5">
    <name type="scientific">Magnaporthiopsis poae (strain ATCC 64411 / 73-15)</name>
    <name type="common">Kentucky bluegrass fungus</name>
    <name type="synonym">Magnaporthe poae</name>
    <dbReference type="NCBI Taxonomy" id="644358"/>
    <lineage>
        <taxon>Eukaryota</taxon>
        <taxon>Fungi</taxon>
        <taxon>Dikarya</taxon>
        <taxon>Ascomycota</taxon>
        <taxon>Pezizomycotina</taxon>
        <taxon>Sordariomycetes</taxon>
        <taxon>Sordariomycetidae</taxon>
        <taxon>Magnaporthales</taxon>
        <taxon>Magnaporthaceae</taxon>
        <taxon>Magnaporthiopsis</taxon>
    </lineage>
</organism>
<feature type="transmembrane region" description="Helical" evidence="2">
    <location>
        <begin position="353"/>
        <end position="381"/>
    </location>
</feature>
<keyword evidence="2" id="KW-0472">Membrane</keyword>
<evidence type="ECO:0000256" key="1">
    <source>
        <dbReference type="SAM" id="MobiDB-lite"/>
    </source>
</evidence>
<reference evidence="4" key="5">
    <citation type="submission" date="2015-06" db="UniProtKB">
        <authorList>
            <consortium name="EnsemblFungi"/>
        </authorList>
    </citation>
    <scope>IDENTIFICATION</scope>
    <source>
        <strain evidence="4">ATCC 64411</strain>
    </source>
</reference>
<evidence type="ECO:0000256" key="2">
    <source>
        <dbReference type="SAM" id="Phobius"/>
    </source>
</evidence>
<dbReference type="STRING" id="644358.A0A0C4DWL4"/>
<reference evidence="5" key="2">
    <citation type="submission" date="2010-05" db="EMBL/GenBank/DDBJ databases">
        <title>The genome sequence of Magnaporthe poae strain ATCC 64411.</title>
        <authorList>
            <person name="Ma L.-J."/>
            <person name="Dead R."/>
            <person name="Young S."/>
            <person name="Zeng Q."/>
            <person name="Koehrsen M."/>
            <person name="Alvarado L."/>
            <person name="Berlin A."/>
            <person name="Chapman S.B."/>
            <person name="Chen Z."/>
            <person name="Freedman E."/>
            <person name="Gellesch M."/>
            <person name="Goldberg J."/>
            <person name="Griggs A."/>
            <person name="Gujja S."/>
            <person name="Heilman E.R."/>
            <person name="Heiman D."/>
            <person name="Hepburn T."/>
            <person name="Howarth C."/>
            <person name="Jen D."/>
            <person name="Larson L."/>
            <person name="Mehta T."/>
            <person name="Neiman D."/>
            <person name="Pearson M."/>
            <person name="Roberts A."/>
            <person name="Saif S."/>
            <person name="Shea T."/>
            <person name="Shenoy N."/>
            <person name="Sisk P."/>
            <person name="Stolte C."/>
            <person name="Sykes S."/>
            <person name="Walk T."/>
            <person name="White J."/>
            <person name="Yandava C."/>
            <person name="Haas B."/>
            <person name="Nusbaum C."/>
            <person name="Birren B."/>
        </authorList>
    </citation>
    <scope>NUCLEOTIDE SEQUENCE [LARGE SCALE GENOMIC DNA]</scope>
    <source>
        <strain evidence="5">ATCC 64411 / 73-15</strain>
    </source>
</reference>
<gene>
    <name evidence="3" type="ORF">MAPG_04394</name>
</gene>
<dbReference type="PANTHER" id="PTHR39400">
    <property type="entry name" value="YALI0E29227P"/>
    <property type="match status" value="1"/>
</dbReference>
<feature type="region of interest" description="Disordered" evidence="1">
    <location>
        <begin position="1"/>
        <end position="286"/>
    </location>
</feature>
<evidence type="ECO:0000313" key="4">
    <source>
        <dbReference type="EnsemblFungi" id="MAPG_04394T0"/>
    </source>
</evidence>
<reference evidence="3" key="3">
    <citation type="submission" date="2011-03" db="EMBL/GenBank/DDBJ databases">
        <title>Annotation of Magnaporthe poae ATCC 64411.</title>
        <authorList>
            <person name="Ma L.-J."/>
            <person name="Dead R."/>
            <person name="Young S.K."/>
            <person name="Zeng Q."/>
            <person name="Gargeya S."/>
            <person name="Fitzgerald M."/>
            <person name="Haas B."/>
            <person name="Abouelleil A."/>
            <person name="Alvarado L."/>
            <person name="Arachchi H.M."/>
            <person name="Berlin A."/>
            <person name="Brown A."/>
            <person name="Chapman S.B."/>
            <person name="Chen Z."/>
            <person name="Dunbar C."/>
            <person name="Freedman E."/>
            <person name="Gearin G."/>
            <person name="Gellesch M."/>
            <person name="Goldberg J."/>
            <person name="Griggs A."/>
            <person name="Gujja S."/>
            <person name="Heiman D."/>
            <person name="Howarth C."/>
            <person name="Larson L."/>
            <person name="Lui A."/>
            <person name="MacDonald P.J.P."/>
            <person name="Mehta T."/>
            <person name="Montmayeur A."/>
            <person name="Murphy C."/>
            <person name="Neiman D."/>
            <person name="Pearson M."/>
            <person name="Priest M."/>
            <person name="Roberts A."/>
            <person name="Saif S."/>
            <person name="Shea T."/>
            <person name="Shenoy N."/>
            <person name="Sisk P."/>
            <person name="Stolte C."/>
            <person name="Sykes S."/>
            <person name="Yandava C."/>
            <person name="Wortman J."/>
            <person name="Nusbaum C."/>
            <person name="Birren B."/>
        </authorList>
    </citation>
    <scope>NUCLEOTIDE SEQUENCE</scope>
    <source>
        <strain evidence="3">ATCC 64411</strain>
    </source>
</reference>
<feature type="compositionally biased region" description="Low complexity" evidence="1">
    <location>
        <begin position="59"/>
        <end position="72"/>
    </location>
</feature>
<dbReference type="AlphaFoldDB" id="A0A0C4DWL4"/>
<dbReference type="Proteomes" id="UP000011715">
    <property type="component" value="Unassembled WGS sequence"/>
</dbReference>
<sequence length="438" mass="46744">MDAASQTAPSSAGQSPPAATGHRRSATGTSSFLSKLQAPFLRSPSATNHPPLDHHSPDAGALADAEAAAAAASSSRPYGSIAIALQQQKTRRRRGSLRKVALLGRRAQHERRESAVALEFEPQHGDTALPSVSSTRKDGSSKAAPLPSSSSSPSPSSSSSSLPSLTLSTSGAHAADVDSDGTGISDDTPRPSTDGATIRSRASPAVQEAQPSDLDSAPQSLGHSDVPPNTKIIDGDIPASSPTMMSYSTTTTDDEDGLHMARRPSSTASSLPLRPERLSSGSESYFPSGGLLSPTARIPLQRRRSEHRAKSPLALASLSSAMPARGVSQEHHRLHHHHHHHHPAEWDYSETEWWGWVVLFVTWFVFVTGMGSCLGVWSWAWDVGTTPYAPPELEDDPTLPIVGYYPALIILTCIMAWVWVVVAWMGMKYFRHAKISGD</sequence>
<keyword evidence="2" id="KW-1133">Transmembrane helix</keyword>
<evidence type="ECO:0000313" key="3">
    <source>
        <dbReference type="EMBL" id="KLU85367.1"/>
    </source>
</evidence>
<keyword evidence="5" id="KW-1185">Reference proteome</keyword>
<feature type="compositionally biased region" description="Low complexity" evidence="1">
    <location>
        <begin position="145"/>
        <end position="170"/>
    </location>
</feature>
<dbReference type="EnsemblFungi" id="MAPG_04394T0">
    <property type="protein sequence ID" value="MAPG_04394T0"/>
    <property type="gene ID" value="MAPG_04394"/>
</dbReference>
<feature type="compositionally biased region" description="Low complexity" evidence="1">
    <location>
        <begin position="1"/>
        <end position="20"/>
    </location>
</feature>
<evidence type="ECO:0000313" key="5">
    <source>
        <dbReference type="Proteomes" id="UP000011715"/>
    </source>
</evidence>
<reference evidence="3" key="1">
    <citation type="submission" date="2010-05" db="EMBL/GenBank/DDBJ databases">
        <title>The Genome Sequence of Magnaporthe poae strain ATCC 64411.</title>
        <authorList>
            <consortium name="The Broad Institute Genome Sequencing Platform"/>
            <consortium name="Broad Institute Genome Sequencing Center for Infectious Disease"/>
            <person name="Ma L.-J."/>
            <person name="Dead R."/>
            <person name="Young S."/>
            <person name="Zeng Q."/>
            <person name="Koehrsen M."/>
            <person name="Alvarado L."/>
            <person name="Berlin A."/>
            <person name="Chapman S.B."/>
            <person name="Chen Z."/>
            <person name="Freedman E."/>
            <person name="Gellesch M."/>
            <person name="Goldberg J."/>
            <person name="Griggs A."/>
            <person name="Gujja S."/>
            <person name="Heilman E.R."/>
            <person name="Heiman D."/>
            <person name="Hepburn T."/>
            <person name="Howarth C."/>
            <person name="Jen D."/>
            <person name="Larson L."/>
            <person name="Mehta T."/>
            <person name="Neiman D."/>
            <person name="Pearson M."/>
            <person name="Roberts A."/>
            <person name="Saif S."/>
            <person name="Shea T."/>
            <person name="Shenoy N."/>
            <person name="Sisk P."/>
            <person name="Stolte C."/>
            <person name="Sykes S."/>
            <person name="Walk T."/>
            <person name="White J."/>
            <person name="Yandava C."/>
            <person name="Haas B."/>
            <person name="Nusbaum C."/>
            <person name="Birren B."/>
        </authorList>
    </citation>
    <scope>NUCLEOTIDE SEQUENCE</scope>
    <source>
        <strain evidence="3">ATCC 64411</strain>
    </source>
</reference>
<name>A0A0C4DWL4_MAGP6</name>